<accession>A0A1R2BI56</accession>
<organism evidence="1 2">
    <name type="scientific">Stentor coeruleus</name>
    <dbReference type="NCBI Taxonomy" id="5963"/>
    <lineage>
        <taxon>Eukaryota</taxon>
        <taxon>Sar</taxon>
        <taxon>Alveolata</taxon>
        <taxon>Ciliophora</taxon>
        <taxon>Postciliodesmatophora</taxon>
        <taxon>Heterotrichea</taxon>
        <taxon>Heterotrichida</taxon>
        <taxon>Stentoridae</taxon>
        <taxon>Stentor</taxon>
    </lineage>
</organism>
<comment type="caution">
    <text evidence="1">The sequence shown here is derived from an EMBL/GenBank/DDBJ whole genome shotgun (WGS) entry which is preliminary data.</text>
</comment>
<dbReference type="EMBL" id="MPUH01000630">
    <property type="protein sequence ID" value="OMJ76467.1"/>
    <property type="molecule type" value="Genomic_DNA"/>
</dbReference>
<sequence>MSSKQGLQSKTEDKKYFIEIMKVDEEESVNSLEGMSIYTSGNLSSDFVKSIKQAQENFKKKVHLHALSSQTVECKSRAFSFEAELPIRAVKKVKHLNTVEELRFHAKSAKAFQNVIKKRKANVKSSCACVIV</sequence>
<reference evidence="1 2" key="1">
    <citation type="submission" date="2016-11" db="EMBL/GenBank/DDBJ databases">
        <title>The macronuclear genome of Stentor coeruleus: a giant cell with tiny introns.</title>
        <authorList>
            <person name="Slabodnick M."/>
            <person name="Ruby J.G."/>
            <person name="Reiff S.B."/>
            <person name="Swart E.C."/>
            <person name="Gosai S."/>
            <person name="Prabakaran S."/>
            <person name="Witkowska E."/>
            <person name="Larue G.E."/>
            <person name="Fisher S."/>
            <person name="Freeman R.M."/>
            <person name="Gunawardena J."/>
            <person name="Chu W."/>
            <person name="Stover N.A."/>
            <person name="Gregory B.D."/>
            <person name="Nowacki M."/>
            <person name="Derisi J."/>
            <person name="Roy S.W."/>
            <person name="Marshall W.F."/>
            <person name="Sood P."/>
        </authorList>
    </citation>
    <scope>NUCLEOTIDE SEQUENCE [LARGE SCALE GENOMIC DNA]</scope>
    <source>
        <strain evidence="1">WM001</strain>
    </source>
</reference>
<evidence type="ECO:0000313" key="1">
    <source>
        <dbReference type="EMBL" id="OMJ76467.1"/>
    </source>
</evidence>
<proteinExistence type="predicted"/>
<dbReference type="Proteomes" id="UP000187209">
    <property type="component" value="Unassembled WGS sequence"/>
</dbReference>
<evidence type="ECO:0000313" key="2">
    <source>
        <dbReference type="Proteomes" id="UP000187209"/>
    </source>
</evidence>
<keyword evidence="2" id="KW-1185">Reference proteome</keyword>
<dbReference type="AlphaFoldDB" id="A0A1R2BI56"/>
<protein>
    <submittedName>
        <fullName evidence="1">Uncharacterized protein</fullName>
    </submittedName>
</protein>
<gene>
    <name evidence="1" type="ORF">SteCoe_24175</name>
</gene>
<name>A0A1R2BI56_9CILI</name>